<dbReference type="InterPro" id="IPR058240">
    <property type="entry name" value="rSAM_sf"/>
</dbReference>
<dbReference type="EMBL" id="DF967973">
    <property type="protein sequence ID" value="GAP16121.1"/>
    <property type="molecule type" value="Genomic_DNA"/>
</dbReference>
<evidence type="ECO:0000313" key="6">
    <source>
        <dbReference type="EMBL" id="GAP16121.1"/>
    </source>
</evidence>
<evidence type="ECO:0000256" key="4">
    <source>
        <dbReference type="ARBA" id="ARBA00023014"/>
    </source>
</evidence>
<keyword evidence="7" id="KW-1185">Reference proteome</keyword>
<sequence>MPLSATQLAYILRTYVLDRRKPFLASLKLTYRCNLRCRQCPFYSLPAPDLTFGQAIAIIDRLYARGDRILIFEGGEPFLWRDGPYRIHDLITYARRSFFSTGVTSNGTLPLDVPSDVVWVSIDGLRDTHNALRGAPIFDPVIANVRASRHPRLLVHVTVNSVNAAEIPRLLEYLAGLFRGITLQFYYPYNGRDDLFLDFERRERLLDEVIRLKHAGLPIQNSTAALQALKHNRWTCRDSLIDNANPDGRISQGCYLKGRADIDCSRCGFSPHTEISLACRGNLQAILAGLRIFL</sequence>
<dbReference type="AlphaFoldDB" id="A0A0K8MYK2"/>
<dbReference type="PANTHER" id="PTHR11228:SF7">
    <property type="entry name" value="PQQA PEPTIDE CYCLASE"/>
    <property type="match status" value="1"/>
</dbReference>
<proteinExistence type="predicted"/>
<feature type="domain" description="Radical SAM core" evidence="5">
    <location>
        <begin position="19"/>
        <end position="218"/>
    </location>
</feature>
<dbReference type="PROSITE" id="PS51918">
    <property type="entry name" value="RADICAL_SAM"/>
    <property type="match status" value="1"/>
</dbReference>
<dbReference type="Proteomes" id="UP000055060">
    <property type="component" value="Unassembled WGS sequence"/>
</dbReference>
<keyword evidence="1" id="KW-0949">S-adenosyl-L-methionine</keyword>
<dbReference type="SFLD" id="SFLDG01067">
    <property type="entry name" value="SPASM/twitch_domain_containing"/>
    <property type="match status" value="1"/>
</dbReference>
<keyword evidence="4" id="KW-0411">Iron-sulfur</keyword>
<dbReference type="Gene3D" id="3.20.20.70">
    <property type="entry name" value="Aldolase class I"/>
    <property type="match status" value="1"/>
</dbReference>
<organism evidence="6">
    <name type="scientific">Longilinea arvoryzae</name>
    <dbReference type="NCBI Taxonomy" id="360412"/>
    <lineage>
        <taxon>Bacteria</taxon>
        <taxon>Bacillati</taxon>
        <taxon>Chloroflexota</taxon>
        <taxon>Anaerolineae</taxon>
        <taxon>Anaerolineales</taxon>
        <taxon>Anaerolineaceae</taxon>
        <taxon>Longilinea</taxon>
    </lineage>
</organism>
<evidence type="ECO:0000256" key="1">
    <source>
        <dbReference type="ARBA" id="ARBA00022691"/>
    </source>
</evidence>
<name>A0A0K8MYK2_9CHLR</name>
<dbReference type="SFLD" id="SFLDS00029">
    <property type="entry name" value="Radical_SAM"/>
    <property type="match status" value="1"/>
</dbReference>
<evidence type="ECO:0000313" key="7">
    <source>
        <dbReference type="Proteomes" id="UP000055060"/>
    </source>
</evidence>
<dbReference type="PANTHER" id="PTHR11228">
    <property type="entry name" value="RADICAL SAM DOMAIN PROTEIN"/>
    <property type="match status" value="1"/>
</dbReference>
<dbReference type="Pfam" id="PF04055">
    <property type="entry name" value="Radical_SAM"/>
    <property type="match status" value="1"/>
</dbReference>
<protein>
    <recommendedName>
        <fullName evidence="5">Radical SAM core domain-containing protein</fullName>
    </recommendedName>
</protein>
<dbReference type="InterPro" id="IPR013785">
    <property type="entry name" value="Aldolase_TIM"/>
</dbReference>
<reference evidence="6" key="1">
    <citation type="submission" date="2015-07" db="EMBL/GenBank/DDBJ databases">
        <title>Draft Genome Sequences of Anaerolinea thermolimosa IMO-1, Bellilinea caldifistulae GOMI-1, Leptolinea tardivitalis YMTK-2, Levilinea saccharolytica KIBI-1,Longilinea arvoryzae KOME-1, Previously Described as Members of the Anaerolineaceae (Chloroflexi).</title>
        <authorList>
            <person name="Sekiguchi Y."/>
            <person name="Ohashi A."/>
            <person name="Matsuura N."/>
            <person name="Tourlousse M.D."/>
        </authorList>
    </citation>
    <scope>NUCLEOTIDE SEQUENCE [LARGE SCALE GENOMIC DNA]</scope>
    <source>
        <strain evidence="6">KOME-1</strain>
    </source>
</reference>
<dbReference type="GO" id="GO:0051536">
    <property type="term" value="F:iron-sulfur cluster binding"/>
    <property type="evidence" value="ECO:0007669"/>
    <property type="project" value="UniProtKB-KW"/>
</dbReference>
<evidence type="ECO:0000256" key="3">
    <source>
        <dbReference type="ARBA" id="ARBA00023004"/>
    </source>
</evidence>
<gene>
    <name evidence="6" type="ORF">LARV_03917</name>
</gene>
<dbReference type="InterPro" id="IPR007197">
    <property type="entry name" value="rSAM"/>
</dbReference>
<keyword evidence="3" id="KW-0408">Iron</keyword>
<accession>A0A0K8MYK2</accession>
<dbReference type="RefSeq" id="WP_075075500.1">
    <property type="nucleotide sequence ID" value="NZ_DF967973.1"/>
</dbReference>
<keyword evidence="2" id="KW-0479">Metal-binding</keyword>
<evidence type="ECO:0000259" key="5">
    <source>
        <dbReference type="PROSITE" id="PS51918"/>
    </source>
</evidence>
<dbReference type="GO" id="GO:0003824">
    <property type="term" value="F:catalytic activity"/>
    <property type="evidence" value="ECO:0007669"/>
    <property type="project" value="InterPro"/>
</dbReference>
<dbReference type="CDD" id="cd01335">
    <property type="entry name" value="Radical_SAM"/>
    <property type="match status" value="1"/>
</dbReference>
<dbReference type="STRING" id="360412.LARV_03917"/>
<dbReference type="OrthoDB" id="9808591at2"/>
<dbReference type="GO" id="GO:0046872">
    <property type="term" value="F:metal ion binding"/>
    <property type="evidence" value="ECO:0007669"/>
    <property type="project" value="UniProtKB-KW"/>
</dbReference>
<dbReference type="SUPFAM" id="SSF102114">
    <property type="entry name" value="Radical SAM enzymes"/>
    <property type="match status" value="1"/>
</dbReference>
<evidence type="ECO:0000256" key="2">
    <source>
        <dbReference type="ARBA" id="ARBA00022723"/>
    </source>
</evidence>
<dbReference type="InterPro" id="IPR050377">
    <property type="entry name" value="Radical_SAM_PqqE_MftC-like"/>
</dbReference>